<dbReference type="Proteomes" id="UP000249547">
    <property type="component" value="Unassembled WGS sequence"/>
</dbReference>
<reference evidence="1 2" key="1">
    <citation type="submission" date="2018-06" db="EMBL/GenBank/DDBJ databases">
        <title>Genomic Encyclopedia of Archaeal and Bacterial Type Strains, Phase II (KMG-II): from individual species to whole genera.</title>
        <authorList>
            <person name="Goeker M."/>
        </authorList>
    </citation>
    <scope>NUCLEOTIDE SEQUENCE [LARGE SCALE GENOMIC DNA]</scope>
    <source>
        <strain evidence="1 2">DSM 23857</strain>
    </source>
</reference>
<evidence type="ECO:0000313" key="2">
    <source>
        <dbReference type="Proteomes" id="UP000249547"/>
    </source>
</evidence>
<sequence length="329" mass="36794">MGSYIGQNSFDESIYTFEETDLLQGGEDGIDNLPIKQLSNRTIWLRDNLGEANRIVGEYIITGSSSLSTDHAGGIVTVITSGITNVSLPIPSIFEAGTFIKICAFCSNEGVVTIASDLTNLFADPRNARKQIHLHNSEYIILYAFSDYWKVVYVNGNFNNVGEEITARTVLSNTLPKRGQLIPRANYPRLWEFVQSLTFGQEVVDDKKWLSHLTLYRGLFSIGDGVSNFRLPDERSTVERMLDLGRGLSYGRVHNYAGGFEMDDIISHGHILEKVARTGWPKSSGDRSPNQYWMHAERDPNAATEISSTKYGGLETTVKNIGKFFLIKY</sequence>
<gene>
    <name evidence="1" type="ORF">LX64_04189</name>
</gene>
<dbReference type="OrthoDB" id="665005at2"/>
<accession>A0A327QBA4</accession>
<organism evidence="1 2">
    <name type="scientific">Chitinophaga skermanii</name>
    <dbReference type="NCBI Taxonomy" id="331697"/>
    <lineage>
        <taxon>Bacteria</taxon>
        <taxon>Pseudomonadati</taxon>
        <taxon>Bacteroidota</taxon>
        <taxon>Chitinophagia</taxon>
        <taxon>Chitinophagales</taxon>
        <taxon>Chitinophagaceae</taxon>
        <taxon>Chitinophaga</taxon>
    </lineage>
</organism>
<comment type="caution">
    <text evidence="1">The sequence shown here is derived from an EMBL/GenBank/DDBJ whole genome shotgun (WGS) entry which is preliminary data.</text>
</comment>
<dbReference type="EMBL" id="QLLL01000008">
    <property type="protein sequence ID" value="RAJ00483.1"/>
    <property type="molecule type" value="Genomic_DNA"/>
</dbReference>
<proteinExistence type="predicted"/>
<protein>
    <submittedName>
        <fullName evidence="1">Uncharacterized protein</fullName>
    </submittedName>
</protein>
<dbReference type="SUPFAM" id="SSF88874">
    <property type="entry name" value="Receptor-binding domain of short tail fibre protein gp12"/>
    <property type="match status" value="1"/>
</dbReference>
<dbReference type="AlphaFoldDB" id="A0A327QBA4"/>
<name>A0A327QBA4_9BACT</name>
<keyword evidence="2" id="KW-1185">Reference proteome</keyword>
<evidence type="ECO:0000313" key="1">
    <source>
        <dbReference type="EMBL" id="RAJ00483.1"/>
    </source>
</evidence>